<keyword evidence="7" id="KW-0862">Zinc</keyword>
<evidence type="ECO:0000256" key="11">
    <source>
        <dbReference type="PROSITE-ProRule" id="PRU00228"/>
    </source>
</evidence>
<dbReference type="InterPro" id="IPR053793">
    <property type="entry name" value="PB1-like"/>
</dbReference>
<dbReference type="PROSITE" id="PS01357">
    <property type="entry name" value="ZF_ZZ_1"/>
    <property type="match status" value="1"/>
</dbReference>
<evidence type="ECO:0000256" key="5">
    <source>
        <dbReference type="ARBA" id="ARBA00022723"/>
    </source>
</evidence>
<dbReference type="PROSITE" id="PS50030">
    <property type="entry name" value="UBA"/>
    <property type="match status" value="1"/>
</dbReference>
<dbReference type="KEGG" id="nsy:104215021"/>
<feature type="domain" description="UBA" evidence="13">
    <location>
        <begin position="792"/>
        <end position="841"/>
    </location>
</feature>
<keyword evidence="6 11" id="KW-0863">Zinc-finger</keyword>
<dbReference type="InterPro" id="IPR043145">
    <property type="entry name" value="Znf_ZZ_sf"/>
</dbReference>
<dbReference type="FunFam" id="1.10.8.10:FF:000085">
    <property type="entry name" value="protein NBR1 homolog"/>
    <property type="match status" value="1"/>
</dbReference>
<dbReference type="GO" id="GO:0005776">
    <property type="term" value="C:autophagosome"/>
    <property type="evidence" value="ECO:0007669"/>
    <property type="project" value="UniProtKB-SubCell"/>
</dbReference>
<dbReference type="GeneID" id="104215021"/>
<feature type="region of interest" description="Disordered" evidence="12">
    <location>
        <begin position="94"/>
        <end position="126"/>
    </location>
</feature>
<evidence type="ECO:0000256" key="2">
    <source>
        <dbReference type="ARBA" id="ARBA00004419"/>
    </source>
</evidence>
<name>A0A1U7VL42_NICSY</name>
<dbReference type="PANTHER" id="PTHR20930:SF6">
    <property type="entry name" value="PROTEIN JOKA2"/>
    <property type="match status" value="1"/>
</dbReference>
<dbReference type="Pfam" id="PF00569">
    <property type="entry name" value="ZZ"/>
    <property type="match status" value="1"/>
</dbReference>
<dbReference type="PROSITE" id="PS50135">
    <property type="entry name" value="ZF_ZZ_2"/>
    <property type="match status" value="1"/>
</dbReference>
<keyword evidence="9" id="KW-0072">Autophagy</keyword>
<dbReference type="PROSITE" id="PS51745">
    <property type="entry name" value="PB1"/>
    <property type="match status" value="1"/>
</dbReference>
<keyword evidence="4" id="KW-0926">Vacuole</keyword>
<dbReference type="InterPro" id="IPR009060">
    <property type="entry name" value="UBA-like_sf"/>
</dbReference>
<evidence type="ECO:0000313" key="16">
    <source>
        <dbReference type="Proteomes" id="UP000189701"/>
    </source>
</evidence>
<reference evidence="17" key="2">
    <citation type="submission" date="2025-08" db="UniProtKB">
        <authorList>
            <consortium name="RefSeq"/>
        </authorList>
    </citation>
    <scope>IDENTIFICATION</scope>
    <source>
        <tissue evidence="17">Leaf</tissue>
    </source>
</reference>
<evidence type="ECO:0000256" key="10">
    <source>
        <dbReference type="ARBA" id="ARBA00023329"/>
    </source>
</evidence>
<keyword evidence="16" id="KW-1185">Reference proteome</keyword>
<dbReference type="InterPro" id="IPR032350">
    <property type="entry name" value="Nbr1_FW"/>
</dbReference>
<reference evidence="16" key="1">
    <citation type="journal article" date="2013" name="Genome Biol.">
        <title>Reference genomes and transcriptomes of Nicotiana sylvestris and Nicotiana tomentosiformis.</title>
        <authorList>
            <person name="Sierro N."/>
            <person name="Battey J.N."/>
            <person name="Ouadi S."/>
            <person name="Bovet L."/>
            <person name="Goepfert S."/>
            <person name="Bakaher N."/>
            <person name="Peitsch M.C."/>
            <person name="Ivanov N.V."/>
        </authorList>
    </citation>
    <scope>NUCLEOTIDE SEQUENCE [LARGE SCALE GENOMIC DNA]</scope>
</reference>
<dbReference type="Proteomes" id="UP000189701">
    <property type="component" value="Unplaced"/>
</dbReference>
<evidence type="ECO:0000259" key="14">
    <source>
        <dbReference type="PROSITE" id="PS50135"/>
    </source>
</evidence>
<dbReference type="InterPro" id="IPR000270">
    <property type="entry name" value="PB1_dom"/>
</dbReference>
<evidence type="ECO:0000313" key="17">
    <source>
        <dbReference type="RefSeq" id="XP_009763059.1"/>
    </source>
</evidence>
<dbReference type="Pfam" id="PF00564">
    <property type="entry name" value="PB1"/>
    <property type="match status" value="1"/>
</dbReference>
<evidence type="ECO:0000259" key="13">
    <source>
        <dbReference type="PROSITE" id="PS50030"/>
    </source>
</evidence>
<comment type="subcellular location">
    <subcellularLocation>
        <location evidence="2">Cytoplasmic vesicle</location>
        <location evidence="2">Autophagosome</location>
    </subcellularLocation>
    <subcellularLocation>
        <location evidence="1">Vacuole</location>
    </subcellularLocation>
</comment>
<feature type="domain" description="ZZ-type" evidence="14">
    <location>
        <begin position="424"/>
        <end position="474"/>
    </location>
</feature>
<evidence type="ECO:0000256" key="9">
    <source>
        <dbReference type="ARBA" id="ARBA00023006"/>
    </source>
</evidence>
<dbReference type="Pfam" id="PF16158">
    <property type="entry name" value="N_BRCA1_IG"/>
    <property type="match status" value="1"/>
</dbReference>
<dbReference type="SMART" id="SM00291">
    <property type="entry name" value="ZnF_ZZ"/>
    <property type="match status" value="1"/>
</dbReference>
<keyword evidence="8" id="KW-0653">Protein transport</keyword>
<dbReference type="STRING" id="4096.A0A1U7VL42"/>
<dbReference type="RefSeq" id="XP_009763059.1">
    <property type="nucleotide sequence ID" value="XM_009764757.1"/>
</dbReference>
<evidence type="ECO:0000259" key="15">
    <source>
        <dbReference type="PROSITE" id="PS51745"/>
    </source>
</evidence>
<dbReference type="GO" id="GO:0031410">
    <property type="term" value="C:cytoplasmic vesicle"/>
    <property type="evidence" value="ECO:0007669"/>
    <property type="project" value="UniProtKB-KW"/>
</dbReference>
<evidence type="ECO:0000256" key="6">
    <source>
        <dbReference type="ARBA" id="ARBA00022771"/>
    </source>
</evidence>
<accession>A0A1U7VL42</accession>
<dbReference type="SUPFAM" id="SSF54277">
    <property type="entry name" value="CAD &amp; PB1 domains"/>
    <property type="match status" value="1"/>
</dbReference>
<keyword evidence="3" id="KW-0813">Transport</keyword>
<dbReference type="AlphaFoldDB" id="A0A1U7VL42"/>
<feature type="compositionally biased region" description="Polar residues" evidence="12">
    <location>
        <begin position="176"/>
        <end position="197"/>
    </location>
</feature>
<dbReference type="FunFam" id="2.60.40.10:FF:000199">
    <property type="entry name" value="next to BRCA1 gene 1 protein-like"/>
    <property type="match status" value="1"/>
</dbReference>
<feature type="region of interest" description="Disordered" evidence="12">
    <location>
        <begin position="176"/>
        <end position="223"/>
    </location>
</feature>
<keyword evidence="10" id="KW-0968">Cytoplasmic vesicle</keyword>
<dbReference type="SMART" id="SM00666">
    <property type="entry name" value="PB1"/>
    <property type="match status" value="1"/>
</dbReference>
<dbReference type="PANTHER" id="PTHR20930">
    <property type="entry name" value="OVARIAN CARCINOMA ANTIGEN CA125-RELATED"/>
    <property type="match status" value="1"/>
</dbReference>
<dbReference type="Gene3D" id="3.30.60.90">
    <property type="match status" value="1"/>
</dbReference>
<dbReference type="InterPro" id="IPR015940">
    <property type="entry name" value="UBA"/>
</dbReference>
<feature type="compositionally biased region" description="Polar residues" evidence="12">
    <location>
        <begin position="206"/>
        <end position="223"/>
    </location>
</feature>
<gene>
    <name evidence="17" type="primary">LOC104215021</name>
</gene>
<keyword evidence="5" id="KW-0479">Metal-binding</keyword>
<evidence type="ECO:0000256" key="12">
    <source>
        <dbReference type="SAM" id="MobiDB-lite"/>
    </source>
</evidence>
<dbReference type="CDD" id="cd14319">
    <property type="entry name" value="UBA_NBR1"/>
    <property type="match status" value="2"/>
</dbReference>
<sequence>MAMESAIVIKVKYEETLRRFNARVINEKLDLNMDGLSDKIFQLFNIARDAELILTYVDEDGDVVTLVDDEDLQDVMRQDLNPLRISVRLNAAERSCRPSSRSSGSSTPLRSPRVQPPFPNLNSSVSDALKSVPEPLRETVMKLYSDLTSRASSSAPILGELVDGISKMGLSYYQNQPSGSQPVKETNFPSGASNENTMVADGGNSNGKTGVPSINKNEPHTTLNDAGKMAKAIESEFKYVDDALDAWVKLRSKSKALEADRTETAPSSSKGPKAPTLLVNSGEEKDKKFGACPGGKPLAFSYSSASPAPPEKPSGEKPSKNRSVAKPVDVGGSSSFGKLKQCTWDSRNADSSGSSIKMPTLHLVPVPANECPFPQVPKNASRLVQVPANECPFSGVPNDPVPPPLEVPHKRSHNHSDGTGTIFHRGVRCDGCGVHPITGPRFISKVQENYDLCSICFAEMGNDADYIRMDRPLTYRHPLSFKGLHDLHAARFRIPTVPQVSRGYGVKPGRPKLDSRFIQDVNILDGTIMAPLTRFTKIWRMRNNGNLVWPQGTQLVWIGGDRLSDRFSVELEITTAGLAVDKELDVAVDFTAPEHPGRYISYWRMASSSGQKFGQRVWVLIQVDASSNLPKKELVHEAFHGLNLNLPPAGDDTSGSDIINVNPEPRNVLPEPKSSSTTIELVDSVADVNQNKEQEAIFPTNDSLLVGFGDKSSSSAPGSSISYPIIDLSEEAPAVTCVVPPAVVDTQAPPQGVRGKNEIEVSLLRELEEMGFKQVDLNKEILRKNEYDLEQSVDDLCGVAEWDPILEELEEMGFSDKEMNKKLLKKNNGSIKRVVMDLIAGEQ</sequence>
<feature type="compositionally biased region" description="Low complexity" evidence="12">
    <location>
        <begin position="97"/>
        <end position="113"/>
    </location>
</feature>
<dbReference type="eggNOG" id="KOG4582">
    <property type="taxonomic scope" value="Eukaryota"/>
</dbReference>
<evidence type="ECO:0000256" key="8">
    <source>
        <dbReference type="ARBA" id="ARBA00022927"/>
    </source>
</evidence>
<dbReference type="InterPro" id="IPR000433">
    <property type="entry name" value="Znf_ZZ"/>
</dbReference>
<dbReference type="OrthoDB" id="661148at2759"/>
<evidence type="ECO:0000256" key="4">
    <source>
        <dbReference type="ARBA" id="ARBA00022554"/>
    </source>
</evidence>
<dbReference type="Pfam" id="PF24932">
    <property type="entry name" value="UBA_NBR1_C"/>
    <property type="match status" value="2"/>
</dbReference>
<dbReference type="GO" id="GO:0015031">
    <property type="term" value="P:protein transport"/>
    <property type="evidence" value="ECO:0007669"/>
    <property type="project" value="UniProtKB-KW"/>
</dbReference>
<dbReference type="GO" id="GO:0006914">
    <property type="term" value="P:autophagy"/>
    <property type="evidence" value="ECO:0007669"/>
    <property type="project" value="UniProtKB-KW"/>
</dbReference>
<dbReference type="SUPFAM" id="SSF46934">
    <property type="entry name" value="UBA-like"/>
    <property type="match status" value="1"/>
</dbReference>
<evidence type="ECO:0000256" key="3">
    <source>
        <dbReference type="ARBA" id="ARBA00022448"/>
    </source>
</evidence>
<dbReference type="Gene3D" id="3.10.20.90">
    <property type="entry name" value="Phosphatidylinositol 3-kinase Catalytic Subunit, Chain A, domain 1"/>
    <property type="match status" value="1"/>
</dbReference>
<evidence type="ECO:0000256" key="1">
    <source>
        <dbReference type="ARBA" id="ARBA00004116"/>
    </source>
</evidence>
<dbReference type="InterPro" id="IPR013783">
    <property type="entry name" value="Ig-like_fold"/>
</dbReference>
<dbReference type="Gene3D" id="2.60.40.10">
    <property type="entry name" value="Immunoglobulins"/>
    <property type="match status" value="1"/>
</dbReference>
<proteinExistence type="predicted"/>
<feature type="region of interest" description="Disordered" evidence="12">
    <location>
        <begin position="257"/>
        <end position="332"/>
    </location>
</feature>
<dbReference type="InterPro" id="IPR056893">
    <property type="entry name" value="UBA_Nbr1_C"/>
</dbReference>
<dbReference type="Gene3D" id="1.10.8.10">
    <property type="entry name" value="DNA helicase RuvA subunit, C-terminal domain"/>
    <property type="match status" value="2"/>
</dbReference>
<dbReference type="CDD" id="cd14947">
    <property type="entry name" value="NBR1_like"/>
    <property type="match status" value="1"/>
</dbReference>
<dbReference type="GO" id="GO:0008270">
    <property type="term" value="F:zinc ion binding"/>
    <property type="evidence" value="ECO:0007669"/>
    <property type="project" value="UniProtKB-KW"/>
</dbReference>
<protein>
    <submittedName>
        <fullName evidence="17">Uncharacterized protein LOC104215021</fullName>
    </submittedName>
</protein>
<dbReference type="SUPFAM" id="SSF57850">
    <property type="entry name" value="RING/U-box"/>
    <property type="match status" value="1"/>
</dbReference>
<evidence type="ECO:0000256" key="7">
    <source>
        <dbReference type="ARBA" id="ARBA00022833"/>
    </source>
</evidence>
<feature type="domain" description="PB1" evidence="15">
    <location>
        <begin position="6"/>
        <end position="90"/>
    </location>
</feature>
<dbReference type="eggNOG" id="KOG4351">
    <property type="taxonomic scope" value="Eukaryota"/>
</dbReference>
<dbReference type="CDD" id="cd06398">
    <property type="entry name" value="PB1_Joka2"/>
    <property type="match status" value="1"/>
</dbReference>
<organism evidence="16 17">
    <name type="scientific">Nicotiana sylvestris</name>
    <name type="common">Wood tobacco</name>
    <name type="synonym">South American tobacco</name>
    <dbReference type="NCBI Taxonomy" id="4096"/>
    <lineage>
        <taxon>Eukaryota</taxon>
        <taxon>Viridiplantae</taxon>
        <taxon>Streptophyta</taxon>
        <taxon>Embryophyta</taxon>
        <taxon>Tracheophyta</taxon>
        <taxon>Spermatophyta</taxon>
        <taxon>Magnoliopsida</taxon>
        <taxon>eudicotyledons</taxon>
        <taxon>Gunneridae</taxon>
        <taxon>Pentapetalae</taxon>
        <taxon>asterids</taxon>
        <taxon>lamiids</taxon>
        <taxon>Solanales</taxon>
        <taxon>Solanaceae</taxon>
        <taxon>Nicotianoideae</taxon>
        <taxon>Nicotianeae</taxon>
        <taxon>Nicotiana</taxon>
    </lineage>
</organism>